<keyword evidence="2" id="KW-1003">Cell membrane</keyword>
<dbReference type="PANTHER" id="PTHR43875:SF12">
    <property type="entry name" value="SN-GLYCEROL-3-PHOSPHATE IMPORT ATP-BINDING PROTEIN UGPC"/>
    <property type="match status" value="1"/>
</dbReference>
<proteinExistence type="predicted"/>
<dbReference type="InterPro" id="IPR008995">
    <property type="entry name" value="Mo/tungstate-bd_C_term_dom"/>
</dbReference>
<name>A0A455U1N4_9GAMM</name>
<keyword evidence="6 10" id="KW-0067">ATP-binding</keyword>
<dbReference type="GO" id="GO:0016887">
    <property type="term" value="F:ATP hydrolysis activity"/>
    <property type="evidence" value="ECO:0007669"/>
    <property type="project" value="InterPro"/>
</dbReference>
<evidence type="ECO:0000256" key="8">
    <source>
        <dbReference type="ARBA" id="ARBA00023136"/>
    </source>
</evidence>
<dbReference type="FunFam" id="3.40.50.300:FF:000042">
    <property type="entry name" value="Maltose/maltodextrin ABC transporter, ATP-binding protein"/>
    <property type="match status" value="1"/>
</dbReference>
<organism evidence="10 11">
    <name type="scientific">Vreelandella sulfidaeris</name>
    <dbReference type="NCBI Taxonomy" id="115553"/>
    <lineage>
        <taxon>Bacteria</taxon>
        <taxon>Pseudomonadati</taxon>
        <taxon>Pseudomonadota</taxon>
        <taxon>Gammaproteobacteria</taxon>
        <taxon>Oceanospirillales</taxon>
        <taxon>Halomonadaceae</taxon>
        <taxon>Vreelandella</taxon>
    </lineage>
</organism>
<evidence type="ECO:0000256" key="6">
    <source>
        <dbReference type="ARBA" id="ARBA00022840"/>
    </source>
</evidence>
<dbReference type="Gene3D" id="2.40.50.140">
    <property type="entry name" value="Nucleic acid-binding proteins"/>
    <property type="match status" value="1"/>
</dbReference>
<dbReference type="GO" id="GO:0001407">
    <property type="term" value="P:glycerophosphodiester transmembrane transport"/>
    <property type="evidence" value="ECO:0007669"/>
    <property type="project" value="TreeGrafter"/>
</dbReference>
<dbReference type="NCBIfam" id="NF008653">
    <property type="entry name" value="PRK11650.1"/>
    <property type="match status" value="1"/>
</dbReference>
<dbReference type="InterPro" id="IPR013611">
    <property type="entry name" value="Transp-assoc_OB_typ2"/>
</dbReference>
<dbReference type="Pfam" id="PF00005">
    <property type="entry name" value="ABC_tran"/>
    <property type="match status" value="1"/>
</dbReference>
<dbReference type="AlphaFoldDB" id="A0A455U1N4"/>
<evidence type="ECO:0000313" key="11">
    <source>
        <dbReference type="Proteomes" id="UP000320231"/>
    </source>
</evidence>
<reference evidence="10 11" key="1">
    <citation type="journal article" date="2019" name="Microbiol. Resour. Announc.">
        <title>Complete Genome Sequence of Halomonas sulfidaeris Strain Esulfide1 Isolated from a Metal Sulfide Rock at a Depth of 2,200 Meters, Obtained Using Nanopore Sequencing.</title>
        <authorList>
            <person name="Saito M."/>
            <person name="Nishigata A."/>
            <person name="Galipon J."/>
            <person name="Arakawa K."/>
        </authorList>
    </citation>
    <scope>NUCLEOTIDE SEQUENCE [LARGE SCALE GENOMIC DNA]</scope>
    <source>
        <strain evidence="10 11">ATCC BAA-803</strain>
    </source>
</reference>
<keyword evidence="8" id="KW-0472">Membrane</keyword>
<evidence type="ECO:0000256" key="5">
    <source>
        <dbReference type="ARBA" id="ARBA00022741"/>
    </source>
</evidence>
<keyword evidence="7" id="KW-1278">Translocase</keyword>
<dbReference type="PROSITE" id="PS50893">
    <property type="entry name" value="ABC_TRANSPORTER_2"/>
    <property type="match status" value="1"/>
</dbReference>
<dbReference type="GO" id="GO:0005524">
    <property type="term" value="F:ATP binding"/>
    <property type="evidence" value="ECO:0007669"/>
    <property type="project" value="UniProtKB-KW"/>
</dbReference>
<dbReference type="InterPro" id="IPR015855">
    <property type="entry name" value="ABC_transpr_MalK-like"/>
</dbReference>
<dbReference type="EMBL" id="AP019514">
    <property type="protein sequence ID" value="BBI59083.1"/>
    <property type="molecule type" value="Genomic_DNA"/>
</dbReference>
<protein>
    <submittedName>
        <fullName evidence="10">sn-glycerol-3-phosphate import ATP-binding protein UgpC</fullName>
    </submittedName>
</protein>
<dbReference type="Gene3D" id="2.40.50.100">
    <property type="match status" value="1"/>
</dbReference>
<accession>A0A455U1N4</accession>
<dbReference type="SUPFAM" id="SSF52540">
    <property type="entry name" value="P-loop containing nucleoside triphosphate hydrolases"/>
    <property type="match status" value="1"/>
</dbReference>
<dbReference type="GO" id="GO:0008643">
    <property type="term" value="P:carbohydrate transport"/>
    <property type="evidence" value="ECO:0007669"/>
    <property type="project" value="InterPro"/>
</dbReference>
<dbReference type="Gene3D" id="3.40.50.300">
    <property type="entry name" value="P-loop containing nucleotide triphosphate hydrolases"/>
    <property type="match status" value="1"/>
</dbReference>
<evidence type="ECO:0000259" key="9">
    <source>
        <dbReference type="PROSITE" id="PS50893"/>
    </source>
</evidence>
<dbReference type="InterPro" id="IPR003593">
    <property type="entry name" value="AAA+_ATPase"/>
</dbReference>
<evidence type="ECO:0000256" key="2">
    <source>
        <dbReference type="ARBA" id="ARBA00022475"/>
    </source>
</evidence>
<evidence type="ECO:0000313" key="10">
    <source>
        <dbReference type="EMBL" id="BBI59083.1"/>
    </source>
</evidence>
<evidence type="ECO:0000256" key="4">
    <source>
        <dbReference type="ARBA" id="ARBA00022597"/>
    </source>
</evidence>
<dbReference type="InterPro" id="IPR003439">
    <property type="entry name" value="ABC_transporter-like_ATP-bd"/>
</dbReference>
<dbReference type="KEGG" id="hsr:HSBAA_03890"/>
<keyword evidence="1" id="KW-0813">Transport</keyword>
<dbReference type="CDD" id="cd03301">
    <property type="entry name" value="ABC_MalK_N"/>
    <property type="match status" value="1"/>
</dbReference>
<keyword evidence="4" id="KW-0762">Sugar transport</keyword>
<dbReference type="GO" id="GO:0015794">
    <property type="term" value="P:glycerol-3-phosphate transmembrane transport"/>
    <property type="evidence" value="ECO:0007669"/>
    <property type="project" value="TreeGrafter"/>
</dbReference>
<dbReference type="PANTHER" id="PTHR43875">
    <property type="entry name" value="MALTODEXTRIN IMPORT ATP-BINDING PROTEIN MSMX"/>
    <property type="match status" value="1"/>
</dbReference>
<dbReference type="GO" id="GO:0140359">
    <property type="term" value="F:ABC-type transporter activity"/>
    <property type="evidence" value="ECO:0007669"/>
    <property type="project" value="InterPro"/>
</dbReference>
<evidence type="ECO:0000256" key="7">
    <source>
        <dbReference type="ARBA" id="ARBA00022967"/>
    </source>
</evidence>
<dbReference type="Pfam" id="PF08402">
    <property type="entry name" value="TOBE_2"/>
    <property type="match status" value="1"/>
</dbReference>
<dbReference type="InterPro" id="IPR012340">
    <property type="entry name" value="NA-bd_OB-fold"/>
</dbReference>
<dbReference type="Proteomes" id="UP000320231">
    <property type="component" value="Chromosome"/>
</dbReference>
<evidence type="ECO:0000256" key="1">
    <source>
        <dbReference type="ARBA" id="ARBA00022448"/>
    </source>
</evidence>
<dbReference type="SMART" id="SM00382">
    <property type="entry name" value="AAA"/>
    <property type="match status" value="1"/>
</dbReference>
<keyword evidence="3" id="KW-0997">Cell inner membrane</keyword>
<sequence length="381" mass="42576">MASITLEGLKKTYTGNVHAVKGIDLQIEDGEFVVLVGPSGCGKSTLLRMVAGLETITEGTLKIGERVVNNLEPAERDIAMVFQNYALYPHMTVYNNLAYGLKNRGFNKEEIEKRVSIAAKMLEIEEFLERKPRKLSGGQRQQVAMGRALVRDPAAFLFDEPLSNLDAKLRVQMRVEIKQLQRRLKTTSLYVTHDQLEAMTLGDRLVVLNDGQIEQVGTPMEIYAYPATMFVAGFIGSPAMNMLPVEYLHARGANGILDNLPANTDIVGIRPDDMLLTPPDEPNLIVESTLELFEAAGAESHLYVRLADSDQPTVIRVSGQPPVAEGETLRFYVTRNALHPFNSVTGRELTRSSRIDFVQVERLYPSRMVLINFLLILKVRY</sequence>
<dbReference type="InterPro" id="IPR047641">
    <property type="entry name" value="ABC_transpr_MalK/UgpC-like"/>
</dbReference>
<dbReference type="GO" id="GO:0055052">
    <property type="term" value="C:ATP-binding cassette (ABC) transporter complex, substrate-binding subunit-containing"/>
    <property type="evidence" value="ECO:0007669"/>
    <property type="project" value="TreeGrafter"/>
</dbReference>
<dbReference type="InterPro" id="IPR027417">
    <property type="entry name" value="P-loop_NTPase"/>
</dbReference>
<dbReference type="SUPFAM" id="SSF50331">
    <property type="entry name" value="MOP-like"/>
    <property type="match status" value="1"/>
</dbReference>
<gene>
    <name evidence="10" type="primary">ugpC</name>
    <name evidence="10" type="ORF">HSBAA_03890</name>
</gene>
<keyword evidence="5" id="KW-0547">Nucleotide-binding</keyword>
<evidence type="ECO:0000256" key="3">
    <source>
        <dbReference type="ARBA" id="ARBA00022519"/>
    </source>
</evidence>
<feature type="domain" description="ABC transporter" evidence="9">
    <location>
        <begin position="4"/>
        <end position="235"/>
    </location>
</feature>